<evidence type="ECO:0000313" key="2">
    <source>
        <dbReference type="Proteomes" id="UP000034224"/>
    </source>
</evidence>
<name>A0A0G1W7Y1_9BACT</name>
<evidence type="ECO:0000313" key="1">
    <source>
        <dbReference type="EMBL" id="KKW14881.1"/>
    </source>
</evidence>
<gene>
    <name evidence="1" type="ORF">UY55_C0003G0098</name>
</gene>
<organism evidence="1 2">
    <name type="scientific">Candidatus Jorgensenbacteria bacterium GW2011_GWB1_50_10</name>
    <dbReference type="NCBI Taxonomy" id="1618665"/>
    <lineage>
        <taxon>Bacteria</taxon>
        <taxon>Candidatus Joergenseniibacteriota</taxon>
    </lineage>
</organism>
<dbReference type="AlphaFoldDB" id="A0A0G1W7Y1"/>
<dbReference type="STRING" id="1618665.UY55_C0003G0098"/>
<comment type="caution">
    <text evidence="1">The sequence shown here is derived from an EMBL/GenBank/DDBJ whole genome shotgun (WGS) entry which is preliminary data.</text>
</comment>
<dbReference type="Proteomes" id="UP000034224">
    <property type="component" value="Unassembled WGS sequence"/>
</dbReference>
<proteinExistence type="predicted"/>
<protein>
    <submittedName>
        <fullName evidence="1">Caib/baif family protein</fullName>
    </submittedName>
</protein>
<dbReference type="EMBL" id="LCQK01000003">
    <property type="protein sequence ID" value="KKW14881.1"/>
    <property type="molecule type" value="Genomic_DNA"/>
</dbReference>
<sequence>MSETRICQNCKQQFTIEPDDFAFYKKISVPPPTWCPECRLVRRLIVRNERSLYRRICDLCGKEKIMMFYPQSPFKVYCYECWFGDNWNPMGYGKEYDFSQPFFEQFSDLLHVVPRPGILKQGFAIESEYTNRVSEIRNCYLIFGSTASENCFYGSWVNDSKECVDCYNLGKCERCYDCTDCVGCYNLQYSRDCHSCSNSYFLLNCRNCESCFGCTNLRNKSYCVFNKQYGKEEYQKLLEEHNLKSSAAIKRLQSRFISERSKHIVPSIIQHHSTDVSGNWIEESKNVHYSFNCRNVEDGKYVLAAVIAKDVMDYAHFGRGVERIYDSINIGRQASSVFFSNESWDQSSNLQYCMNCRGSQNLFGCIGVRNKSYCILNREYTKEEYEKLVPRIIEHMNTMPYADKKDRVYKYGEFFPPEITPFAYNESLSQEFFPLTKERASELGYRWKDEENRSYKITVKNNEIPDTIRLVSDAILDDVIGCEHGGKCNEQCTTAFKIVPQELNFYRQFNIPLPNLCPNCRHYQRLKQRNPLKLWHRKCMCDYQVYKNTVKHVHHPEGKCPNEFKTSYAPERPEIVYCEQCYNFEVV</sequence>
<accession>A0A0G1W7Y1</accession>
<reference evidence="1 2" key="1">
    <citation type="journal article" date="2015" name="Nature">
        <title>rRNA introns, odd ribosomes, and small enigmatic genomes across a large radiation of phyla.</title>
        <authorList>
            <person name="Brown C.T."/>
            <person name="Hug L.A."/>
            <person name="Thomas B.C."/>
            <person name="Sharon I."/>
            <person name="Castelle C.J."/>
            <person name="Singh A."/>
            <person name="Wilkins M.J."/>
            <person name="Williams K.H."/>
            <person name="Banfield J.F."/>
        </authorList>
    </citation>
    <scope>NUCLEOTIDE SEQUENCE [LARGE SCALE GENOMIC DNA]</scope>
</reference>